<sequence>MHAAHLLRALTAAMSLALLGWATPTMARGRVARRAAPPKADPGAGAGGPRQAPAPCVRVTSPAPTTQATRARFNDFARAFLDEKNITRAFGFIAADYVNHDTQAQQGQNGAAAAWAALSPQWEKMAADLRKEGTAFQMPDGWLHYQLKGKDVVDRYRWNGNCIVEHWDQGEKMPPTKHD</sequence>
<keyword evidence="4" id="KW-1185">Reference proteome</keyword>
<evidence type="ECO:0000256" key="2">
    <source>
        <dbReference type="SAM" id="SignalP"/>
    </source>
</evidence>
<dbReference type="SUPFAM" id="SSF54427">
    <property type="entry name" value="NTF2-like"/>
    <property type="match status" value="1"/>
</dbReference>
<reference evidence="3" key="1">
    <citation type="journal article" date="2023" name="Mol. Plant Microbe Interact.">
        <title>Elucidating the Obligate Nature and Biological Capacity of an Invasive Fungal Corn Pathogen.</title>
        <authorList>
            <person name="MacCready J.S."/>
            <person name="Roggenkamp E.M."/>
            <person name="Gdanetz K."/>
            <person name="Chilvers M.I."/>
        </authorList>
    </citation>
    <scope>NUCLEOTIDE SEQUENCE</scope>
    <source>
        <strain evidence="3">PM02</strain>
    </source>
</reference>
<dbReference type="InterPro" id="IPR032710">
    <property type="entry name" value="NTF2-like_dom_sf"/>
</dbReference>
<evidence type="ECO:0000256" key="1">
    <source>
        <dbReference type="SAM" id="MobiDB-lite"/>
    </source>
</evidence>
<dbReference type="AlphaFoldDB" id="A0AAD9MFM2"/>
<comment type="caution">
    <text evidence="3">The sequence shown here is derived from an EMBL/GenBank/DDBJ whole genome shotgun (WGS) entry which is preliminary data.</text>
</comment>
<protein>
    <submittedName>
        <fullName evidence="3">Uncharacterized protein</fullName>
    </submittedName>
</protein>
<feature type="chain" id="PRO_5042210221" evidence="2">
    <location>
        <begin position="23"/>
        <end position="179"/>
    </location>
</feature>
<dbReference type="Proteomes" id="UP001217918">
    <property type="component" value="Unassembled WGS sequence"/>
</dbReference>
<dbReference type="EMBL" id="JAQQPM010000006">
    <property type="protein sequence ID" value="KAK2073200.1"/>
    <property type="molecule type" value="Genomic_DNA"/>
</dbReference>
<dbReference type="Gene3D" id="3.10.450.50">
    <property type="match status" value="1"/>
</dbReference>
<evidence type="ECO:0000313" key="3">
    <source>
        <dbReference type="EMBL" id="KAK2073200.1"/>
    </source>
</evidence>
<feature type="region of interest" description="Disordered" evidence="1">
    <location>
        <begin position="30"/>
        <end position="63"/>
    </location>
</feature>
<feature type="compositionally biased region" description="Low complexity" evidence="1">
    <location>
        <begin position="34"/>
        <end position="55"/>
    </location>
</feature>
<organism evidence="3 4">
    <name type="scientific">Phyllachora maydis</name>
    <dbReference type="NCBI Taxonomy" id="1825666"/>
    <lineage>
        <taxon>Eukaryota</taxon>
        <taxon>Fungi</taxon>
        <taxon>Dikarya</taxon>
        <taxon>Ascomycota</taxon>
        <taxon>Pezizomycotina</taxon>
        <taxon>Sordariomycetes</taxon>
        <taxon>Sordariomycetidae</taxon>
        <taxon>Phyllachorales</taxon>
        <taxon>Phyllachoraceae</taxon>
        <taxon>Phyllachora</taxon>
    </lineage>
</organism>
<accession>A0AAD9MFM2</accession>
<proteinExistence type="predicted"/>
<evidence type="ECO:0000313" key="4">
    <source>
        <dbReference type="Proteomes" id="UP001217918"/>
    </source>
</evidence>
<keyword evidence="2" id="KW-0732">Signal</keyword>
<name>A0AAD9MFM2_9PEZI</name>
<gene>
    <name evidence="3" type="ORF">P8C59_007498</name>
</gene>
<feature type="signal peptide" evidence="2">
    <location>
        <begin position="1"/>
        <end position="22"/>
    </location>
</feature>